<dbReference type="PANTHER" id="PTHR42837:SF2">
    <property type="entry name" value="MEMBRANE METALLOPROTEASE ARASP2, CHLOROPLASTIC-RELATED"/>
    <property type="match status" value="1"/>
</dbReference>
<evidence type="ECO:0000256" key="10">
    <source>
        <dbReference type="SAM" id="Phobius"/>
    </source>
</evidence>
<evidence type="ECO:0000256" key="7">
    <source>
        <dbReference type="ARBA" id="ARBA00022989"/>
    </source>
</evidence>
<dbReference type="PANTHER" id="PTHR42837">
    <property type="entry name" value="REGULATOR OF SIGMA-E PROTEASE RSEP"/>
    <property type="match status" value="1"/>
</dbReference>
<comment type="subcellular location">
    <subcellularLocation>
        <location evidence="2">Membrane</location>
        <topology evidence="2">Multi-pass membrane protein</topology>
    </subcellularLocation>
</comment>
<evidence type="ECO:0000256" key="6">
    <source>
        <dbReference type="ARBA" id="ARBA00022833"/>
    </source>
</evidence>
<protein>
    <recommendedName>
        <fullName evidence="11">Peptidase M50 domain-containing protein</fullName>
    </recommendedName>
</protein>
<evidence type="ECO:0000256" key="8">
    <source>
        <dbReference type="ARBA" id="ARBA00023049"/>
    </source>
</evidence>
<dbReference type="GO" id="GO:0006508">
    <property type="term" value="P:proteolysis"/>
    <property type="evidence" value="ECO:0007669"/>
    <property type="project" value="UniProtKB-KW"/>
</dbReference>
<dbReference type="EMBL" id="UINC01170155">
    <property type="protein sequence ID" value="SVD74063.1"/>
    <property type="molecule type" value="Genomic_DNA"/>
</dbReference>
<keyword evidence="3" id="KW-0645">Protease</keyword>
<keyword evidence="8" id="KW-0482">Metalloprotease</keyword>
<keyword evidence="7 10" id="KW-1133">Transmembrane helix</keyword>
<evidence type="ECO:0000256" key="9">
    <source>
        <dbReference type="ARBA" id="ARBA00023136"/>
    </source>
</evidence>
<sequence>AAKAPEGLVIGMEYFARVDGDKIYFHKTSSDAIDARKSVAFSTAGSEVHLFADSADNEKRTVIITPRDGRLGIALAQPIGLVFKPEPLRYVEQRPGPTPMAQIVDVLNKVAITFKALGRGKESGVGAKDLSGPIGIFGMLSIQVNTDLRLALSFLVLLNINLAILNLLPVPVLDGGHILLSLVEWVRKKPVSVRVQEYATTMFAVLLLGFFLFVTLADVKRVPLLHDIFNRDTQIEQTAPGE</sequence>
<dbReference type="InterPro" id="IPR008915">
    <property type="entry name" value="Peptidase_M50"/>
</dbReference>
<reference evidence="12" key="1">
    <citation type="submission" date="2018-05" db="EMBL/GenBank/DDBJ databases">
        <authorList>
            <person name="Lanie J.A."/>
            <person name="Ng W.-L."/>
            <person name="Kazmierczak K.M."/>
            <person name="Andrzejewski T.M."/>
            <person name="Davidsen T.M."/>
            <person name="Wayne K.J."/>
            <person name="Tettelin H."/>
            <person name="Glass J.I."/>
            <person name="Rusch D."/>
            <person name="Podicherti R."/>
            <person name="Tsui H.-C.T."/>
            <person name="Winkler M.E."/>
        </authorList>
    </citation>
    <scope>NUCLEOTIDE SEQUENCE</scope>
</reference>
<evidence type="ECO:0000313" key="12">
    <source>
        <dbReference type="EMBL" id="SVD74063.1"/>
    </source>
</evidence>
<keyword evidence="9 10" id="KW-0472">Membrane</keyword>
<evidence type="ECO:0000259" key="11">
    <source>
        <dbReference type="Pfam" id="PF02163"/>
    </source>
</evidence>
<dbReference type="AlphaFoldDB" id="A0A382XSV2"/>
<evidence type="ECO:0000256" key="4">
    <source>
        <dbReference type="ARBA" id="ARBA00022692"/>
    </source>
</evidence>
<feature type="domain" description="Peptidase M50" evidence="11">
    <location>
        <begin position="102"/>
        <end position="208"/>
    </location>
</feature>
<feature type="non-terminal residue" evidence="12">
    <location>
        <position position="1"/>
    </location>
</feature>
<proteinExistence type="predicted"/>
<keyword evidence="4 10" id="KW-0812">Transmembrane</keyword>
<keyword evidence="6" id="KW-0862">Zinc</keyword>
<dbReference type="GO" id="GO:0004222">
    <property type="term" value="F:metalloendopeptidase activity"/>
    <property type="evidence" value="ECO:0007669"/>
    <property type="project" value="InterPro"/>
</dbReference>
<feature type="transmembrane region" description="Helical" evidence="10">
    <location>
        <begin position="198"/>
        <end position="217"/>
    </location>
</feature>
<evidence type="ECO:0000256" key="5">
    <source>
        <dbReference type="ARBA" id="ARBA00022801"/>
    </source>
</evidence>
<evidence type="ECO:0000256" key="1">
    <source>
        <dbReference type="ARBA" id="ARBA00001947"/>
    </source>
</evidence>
<evidence type="ECO:0000256" key="2">
    <source>
        <dbReference type="ARBA" id="ARBA00004141"/>
    </source>
</evidence>
<dbReference type="Pfam" id="PF02163">
    <property type="entry name" value="Peptidase_M50"/>
    <property type="match status" value="1"/>
</dbReference>
<organism evidence="12">
    <name type="scientific">marine metagenome</name>
    <dbReference type="NCBI Taxonomy" id="408172"/>
    <lineage>
        <taxon>unclassified sequences</taxon>
        <taxon>metagenomes</taxon>
        <taxon>ecological metagenomes</taxon>
    </lineage>
</organism>
<dbReference type="InterPro" id="IPR004387">
    <property type="entry name" value="Pept_M50_Zn"/>
</dbReference>
<comment type="cofactor">
    <cofactor evidence="1">
        <name>Zn(2+)</name>
        <dbReference type="ChEBI" id="CHEBI:29105"/>
    </cofactor>
</comment>
<accession>A0A382XSV2</accession>
<dbReference type="GO" id="GO:0016020">
    <property type="term" value="C:membrane"/>
    <property type="evidence" value="ECO:0007669"/>
    <property type="project" value="UniProtKB-SubCell"/>
</dbReference>
<name>A0A382XSV2_9ZZZZ</name>
<gene>
    <name evidence="12" type="ORF">METZ01_LOCUS426917</name>
</gene>
<evidence type="ECO:0000256" key="3">
    <source>
        <dbReference type="ARBA" id="ARBA00022670"/>
    </source>
</evidence>
<feature type="transmembrane region" description="Helical" evidence="10">
    <location>
        <begin position="148"/>
        <end position="168"/>
    </location>
</feature>
<keyword evidence="5" id="KW-0378">Hydrolase</keyword>